<evidence type="ECO:0000313" key="8">
    <source>
        <dbReference type="EMBL" id="CAJ0599956.1"/>
    </source>
</evidence>
<feature type="transmembrane region" description="Helical" evidence="7">
    <location>
        <begin position="354"/>
        <end position="374"/>
    </location>
</feature>
<feature type="transmembrane region" description="Helical" evidence="7">
    <location>
        <begin position="281"/>
        <end position="300"/>
    </location>
</feature>
<organism evidence="8 9">
    <name type="scientific">Cylicocyclus nassatus</name>
    <name type="common">Nematode worm</name>
    <dbReference type="NCBI Taxonomy" id="53992"/>
    <lineage>
        <taxon>Eukaryota</taxon>
        <taxon>Metazoa</taxon>
        <taxon>Ecdysozoa</taxon>
        <taxon>Nematoda</taxon>
        <taxon>Chromadorea</taxon>
        <taxon>Rhabditida</taxon>
        <taxon>Rhabditina</taxon>
        <taxon>Rhabditomorpha</taxon>
        <taxon>Strongyloidea</taxon>
        <taxon>Strongylidae</taxon>
        <taxon>Cylicocyclus</taxon>
    </lineage>
</organism>
<evidence type="ECO:0000256" key="3">
    <source>
        <dbReference type="ARBA" id="ARBA00023040"/>
    </source>
</evidence>
<comment type="caution">
    <text evidence="8">The sequence shown here is derived from an EMBL/GenBank/DDBJ whole genome shotgun (WGS) entry which is preliminary data.</text>
</comment>
<dbReference type="Proteomes" id="UP001176961">
    <property type="component" value="Unassembled WGS sequence"/>
</dbReference>
<evidence type="ECO:0000256" key="5">
    <source>
        <dbReference type="ARBA" id="ARBA00023180"/>
    </source>
</evidence>
<proteinExistence type="predicted"/>
<dbReference type="PANTHER" id="PTHR24246:SF27">
    <property type="entry name" value="ADENOSINE RECEPTOR, ISOFORM A"/>
    <property type="match status" value="1"/>
</dbReference>
<dbReference type="SUPFAM" id="SSF81321">
    <property type="entry name" value="Family A G protein-coupled receptor-like"/>
    <property type="match status" value="2"/>
</dbReference>
<keyword evidence="7" id="KW-1133">Transmembrane helix</keyword>
<dbReference type="AlphaFoldDB" id="A0AA36GX26"/>
<dbReference type="EMBL" id="CATQJL010000223">
    <property type="protein sequence ID" value="CAJ0599956.1"/>
    <property type="molecule type" value="Genomic_DNA"/>
</dbReference>
<evidence type="ECO:0000256" key="6">
    <source>
        <dbReference type="ARBA" id="ARBA00023224"/>
    </source>
</evidence>
<dbReference type="Gene3D" id="1.20.1070.10">
    <property type="entry name" value="Rhodopsin 7-helix transmembrane proteins"/>
    <property type="match status" value="2"/>
</dbReference>
<keyword evidence="9" id="KW-1185">Reference proteome</keyword>
<feature type="transmembrane region" description="Helical" evidence="7">
    <location>
        <begin position="96"/>
        <end position="114"/>
    </location>
</feature>
<keyword evidence="3" id="KW-0297">G-protein coupled receptor</keyword>
<feature type="transmembrane region" description="Helical" evidence="7">
    <location>
        <begin position="482"/>
        <end position="500"/>
    </location>
</feature>
<feature type="transmembrane region" description="Helical" evidence="7">
    <location>
        <begin position="512"/>
        <end position="530"/>
    </location>
</feature>
<dbReference type="GO" id="GO:0004930">
    <property type="term" value="F:G protein-coupled receptor activity"/>
    <property type="evidence" value="ECO:0007669"/>
    <property type="project" value="UniProtKB-KW"/>
</dbReference>
<evidence type="ECO:0000256" key="4">
    <source>
        <dbReference type="ARBA" id="ARBA00023170"/>
    </source>
</evidence>
<dbReference type="PANTHER" id="PTHR24246">
    <property type="entry name" value="OLFACTORY RECEPTOR AND ADENOSINE RECEPTOR"/>
    <property type="match status" value="1"/>
</dbReference>
<keyword evidence="2" id="KW-1003">Cell membrane</keyword>
<keyword evidence="4" id="KW-0675">Receptor</keyword>
<feature type="transmembrane region" description="Helical" evidence="7">
    <location>
        <begin position="126"/>
        <end position="144"/>
    </location>
</feature>
<feature type="non-terminal residue" evidence="8">
    <location>
        <position position="793"/>
    </location>
</feature>
<evidence type="ECO:0008006" key="10">
    <source>
        <dbReference type="Google" id="ProtNLM"/>
    </source>
</evidence>
<dbReference type="GO" id="GO:0005886">
    <property type="term" value="C:plasma membrane"/>
    <property type="evidence" value="ECO:0007669"/>
    <property type="project" value="UniProtKB-SubCell"/>
</dbReference>
<name>A0AA36GX26_CYLNA</name>
<keyword evidence="6" id="KW-0807">Transducer</keyword>
<accession>A0AA36GX26</accession>
<feature type="transmembrane region" description="Helical" evidence="7">
    <location>
        <begin position="230"/>
        <end position="253"/>
    </location>
</feature>
<protein>
    <recommendedName>
        <fullName evidence="10">G protein-coupled receptor</fullName>
    </recommendedName>
</protein>
<evidence type="ECO:0000256" key="1">
    <source>
        <dbReference type="ARBA" id="ARBA00004651"/>
    </source>
</evidence>
<feature type="transmembrane region" description="Helical" evidence="7">
    <location>
        <begin position="600"/>
        <end position="623"/>
    </location>
</feature>
<feature type="transmembrane region" description="Helical" evidence="7">
    <location>
        <begin position="571"/>
        <end position="593"/>
    </location>
</feature>
<evidence type="ECO:0000313" key="9">
    <source>
        <dbReference type="Proteomes" id="UP001176961"/>
    </source>
</evidence>
<evidence type="ECO:0000256" key="2">
    <source>
        <dbReference type="ARBA" id="ARBA00022475"/>
    </source>
</evidence>
<keyword evidence="5" id="KW-0325">Glycoprotein</keyword>
<gene>
    <name evidence="8" type="ORF">CYNAS_LOCUS11939</name>
</gene>
<keyword evidence="7" id="KW-0472">Membrane</keyword>
<keyword evidence="7" id="KW-0812">Transmembrane</keyword>
<feature type="transmembrane region" description="Helical" evidence="7">
    <location>
        <begin position="320"/>
        <end position="339"/>
    </location>
</feature>
<reference evidence="8" key="1">
    <citation type="submission" date="2023-07" db="EMBL/GenBank/DDBJ databases">
        <authorList>
            <consortium name="CYATHOMIX"/>
        </authorList>
    </citation>
    <scope>NUCLEOTIDE SEQUENCE</scope>
    <source>
        <strain evidence="8">N/A</strain>
    </source>
</reference>
<evidence type="ECO:0000256" key="7">
    <source>
        <dbReference type="SAM" id="Phobius"/>
    </source>
</evidence>
<feature type="transmembrane region" description="Helical" evidence="7">
    <location>
        <begin position="189"/>
        <end position="209"/>
    </location>
</feature>
<comment type="subcellular location">
    <subcellularLocation>
        <location evidence="1">Cell membrane</location>
        <topology evidence="1">Multi-pass membrane protein</topology>
    </subcellularLocation>
</comment>
<sequence>FSLIPFPCSFNFQTSVSLRRRCCSSSASSFTNCNPMVVPLANECVARKYYVWLYSTSLQCNNSNDEVEDAVYSLSPYMQSQPIARLNSTTIAKQQVRIFVGCLIINTNVLLLVFLNSRPTMRGRYVFYTLMSIGDIVDGAYFIYPSAIRIGEMAKGTFLGGDTALSLKKVMNDFASGLSLWECASRCYIVFRIFGSELVSLSLLVMAAEKIFAVLSGRAYRLYATPVSRFATAAICLLVCLISILTMFLTSYLDSHTEPQDNKYCGISGSVTEGFAKFHNFLNLSCQIGGFLGSGFAYILTGRLAKQAQLKEMKSIKPILVVSFVSCSVTCSDDIIYILKNFLKLDITESQHDFVVTYSSALFQVSKFVLYILTGEEFRDYLLKMINDKCELEMTTAVTVMGTTRTRAPKVSSSFSADYAPMVVSSENECVARKYNFWLYSTSLQCKSSNNEVEDAIYSLSPYMQSLLITRHTSTTIEKQQIRIFLGCLVVNTNIMLLAFLNSRPAMRSRYVFYTLMSIGDILSGTYLIYPSIMRISEMANGTFLGGVSLWECATRGYMVFSIFGRELVSLSMLFMAAEKVFAVLSIGTYRLYATPVARFVAVAICLLVCLISILIMFLTSYLDSRVEVEDDKYCGISGSVTEDFAYVYKIFNVFCQLHSSQMCLQQNCVEKGFPQDYTLKIGSFLGSGSAYILARRLAKEARSKEIKSIKPILVVYILTNFFKFNITTSQQNFVATYSLALFQVSKFVLYVLTEQDFRDHLRKLISDKCDLETTTAEGTVIRRMRSFCSQRT</sequence>